<dbReference type="InterPro" id="IPR041698">
    <property type="entry name" value="Methyltransf_25"/>
</dbReference>
<evidence type="ECO:0000256" key="1">
    <source>
        <dbReference type="ARBA" id="ARBA00022679"/>
    </source>
</evidence>
<accession>A0A6C7DTM1</accession>
<feature type="domain" description="Methyltransferase" evidence="2">
    <location>
        <begin position="48"/>
        <end position="137"/>
    </location>
</feature>
<dbReference type="InterPro" id="IPR029063">
    <property type="entry name" value="SAM-dependent_MTases_sf"/>
</dbReference>
<dbReference type="GO" id="GO:0032259">
    <property type="term" value="P:methylation"/>
    <property type="evidence" value="ECO:0007669"/>
    <property type="project" value="UniProtKB-KW"/>
</dbReference>
<keyword evidence="3" id="KW-0489">Methyltransferase</keyword>
<dbReference type="GO" id="GO:0008168">
    <property type="term" value="F:methyltransferase activity"/>
    <property type="evidence" value="ECO:0007669"/>
    <property type="project" value="UniProtKB-KW"/>
</dbReference>
<gene>
    <name evidence="3" type="ORF">YM304_00400</name>
</gene>
<name>A0A6C7DTM1_ILUCY</name>
<dbReference type="CDD" id="cd02440">
    <property type="entry name" value="AdoMet_MTases"/>
    <property type="match status" value="1"/>
</dbReference>
<dbReference type="Gene3D" id="3.40.50.150">
    <property type="entry name" value="Vaccinia Virus protein VP39"/>
    <property type="match status" value="1"/>
</dbReference>
<dbReference type="PANTHER" id="PTHR43861">
    <property type="entry name" value="TRANS-ACONITATE 2-METHYLTRANSFERASE-RELATED"/>
    <property type="match status" value="1"/>
</dbReference>
<dbReference type="Proteomes" id="UP000011863">
    <property type="component" value="Chromosome"/>
</dbReference>
<dbReference type="AlphaFoldDB" id="A0A6C7DTM1"/>
<evidence type="ECO:0000313" key="4">
    <source>
        <dbReference type="Proteomes" id="UP000011863"/>
    </source>
</evidence>
<dbReference type="SUPFAM" id="SSF53335">
    <property type="entry name" value="S-adenosyl-L-methionine-dependent methyltransferases"/>
    <property type="match status" value="1"/>
</dbReference>
<evidence type="ECO:0000259" key="2">
    <source>
        <dbReference type="Pfam" id="PF13649"/>
    </source>
</evidence>
<proteinExistence type="predicted"/>
<evidence type="ECO:0000313" key="3">
    <source>
        <dbReference type="EMBL" id="BAN00354.1"/>
    </source>
</evidence>
<dbReference type="EC" id="2.1.1.-" evidence="3"/>
<dbReference type="OrthoDB" id="9805171at2"/>
<dbReference type="Pfam" id="PF13649">
    <property type="entry name" value="Methyltransf_25"/>
    <property type="match status" value="1"/>
</dbReference>
<organism evidence="3 4">
    <name type="scientific">Ilumatobacter coccineus (strain NBRC 103263 / KCTC 29153 / YM16-304)</name>
    <dbReference type="NCBI Taxonomy" id="1313172"/>
    <lineage>
        <taxon>Bacteria</taxon>
        <taxon>Bacillati</taxon>
        <taxon>Actinomycetota</taxon>
        <taxon>Acidimicrobiia</taxon>
        <taxon>Acidimicrobiales</taxon>
        <taxon>Ilumatobacteraceae</taxon>
        <taxon>Ilumatobacter</taxon>
    </lineage>
</organism>
<dbReference type="KEGG" id="aym:YM304_00400"/>
<dbReference type="EMBL" id="AP012057">
    <property type="protein sequence ID" value="BAN00354.1"/>
    <property type="molecule type" value="Genomic_DNA"/>
</dbReference>
<protein>
    <submittedName>
        <fullName evidence="3">Putative methyltransferase</fullName>
        <ecNumber evidence="3">2.1.1.-</ecNumber>
    </submittedName>
</protein>
<keyword evidence="4" id="KW-1185">Reference proteome</keyword>
<dbReference type="RefSeq" id="WP_015439602.1">
    <property type="nucleotide sequence ID" value="NC_020520.1"/>
</dbReference>
<reference evidence="3 4" key="1">
    <citation type="journal article" date="2013" name="Int. J. Syst. Evol. Microbiol.">
        <title>Ilumatobacter nonamiense sp. nov. and Ilumatobacter coccineum sp. nov., isolated from seashore sand.</title>
        <authorList>
            <person name="Matsumoto A."/>
            <person name="Kasai H."/>
            <person name="Matsuo Y."/>
            <person name="Shizuri Y."/>
            <person name="Ichikawa N."/>
            <person name="Fujita N."/>
            <person name="Omura S."/>
            <person name="Takahashi Y."/>
        </authorList>
    </citation>
    <scope>NUCLEOTIDE SEQUENCE [LARGE SCALE GENOMIC DNA]</scope>
    <source>
        <strain evidence="4">NBRC 103263 / KCTC 29153 / YM16-304</strain>
    </source>
</reference>
<sequence length="212" mass="22188">MTDEVRDAYDARAADYTAFVVGALDRVPGDKESLAVFAERVDCDGCVVADLGCGPGYVVDHLRGLGVQAVGYDISAALIAEARRAVPDADFHVGDLGALDVADASLGGIVARYSLIHTLPSMLGGIFDEWMRALEPGAPVLVSFFASSSPEAHGTPFDHAVVTAYELCPASVARQLGDAGFIDVDVLVRDPRDGERPLQHATIHAAKSVGPA</sequence>
<keyword evidence="1 3" id="KW-0808">Transferase</keyword>